<proteinExistence type="inferred from homology"/>
<evidence type="ECO:0000313" key="4">
    <source>
        <dbReference type="EMBL" id="MCP2369457.1"/>
    </source>
</evidence>
<dbReference type="AlphaFoldDB" id="A0A9X2GVN7"/>
<dbReference type="OrthoDB" id="9811182at2"/>
<feature type="domain" description="Nitroreductase" evidence="3">
    <location>
        <begin position="200"/>
        <end position="290"/>
    </location>
</feature>
<dbReference type="PANTHER" id="PTHR43673:SF10">
    <property type="entry name" value="NADH DEHYDROGENASE_NAD(P)H NITROREDUCTASE XCC3605-RELATED"/>
    <property type="match status" value="1"/>
</dbReference>
<dbReference type="Gene3D" id="3.40.109.10">
    <property type="entry name" value="NADH Oxidase"/>
    <property type="match status" value="1"/>
</dbReference>
<dbReference type="GO" id="GO:0016491">
    <property type="term" value="F:oxidoreductase activity"/>
    <property type="evidence" value="ECO:0007669"/>
    <property type="project" value="UniProtKB-KW"/>
</dbReference>
<comment type="similarity">
    <text evidence="1">Belongs to the nitroreductase family.</text>
</comment>
<dbReference type="SUPFAM" id="SSF55469">
    <property type="entry name" value="FMN-dependent nitroreductase-like"/>
    <property type="match status" value="1"/>
</dbReference>
<dbReference type="Proteomes" id="UP001139722">
    <property type="component" value="Unassembled WGS sequence"/>
</dbReference>
<keyword evidence="2" id="KW-0560">Oxidoreductase</keyword>
<dbReference type="InterPro" id="IPR000415">
    <property type="entry name" value="Nitroreductase-like"/>
</dbReference>
<evidence type="ECO:0000256" key="1">
    <source>
        <dbReference type="ARBA" id="ARBA00007118"/>
    </source>
</evidence>
<accession>A0A9X2GVN7</accession>
<protein>
    <submittedName>
        <fullName evidence="4">Nitroreductase</fullName>
    </submittedName>
</protein>
<organism evidence="4 5">
    <name type="scientific">Agromyces terreus</name>
    <dbReference type="NCBI Taxonomy" id="424795"/>
    <lineage>
        <taxon>Bacteria</taxon>
        <taxon>Bacillati</taxon>
        <taxon>Actinomycetota</taxon>
        <taxon>Actinomycetes</taxon>
        <taxon>Micrococcales</taxon>
        <taxon>Microbacteriaceae</taxon>
        <taxon>Agromyces</taxon>
    </lineage>
</organism>
<reference evidence="4" key="1">
    <citation type="submission" date="2022-06" db="EMBL/GenBank/DDBJ databases">
        <title>Sequencing the genomes of 1000 actinobacteria strains.</title>
        <authorList>
            <person name="Klenk H.-P."/>
        </authorList>
    </citation>
    <scope>NUCLEOTIDE SEQUENCE</scope>
    <source>
        <strain evidence="4">DSM 22016</strain>
    </source>
</reference>
<gene>
    <name evidence="4" type="ORF">BJ978_000133</name>
</gene>
<keyword evidence="5" id="KW-1185">Reference proteome</keyword>
<name>A0A9X2GVN7_9MICO</name>
<dbReference type="Pfam" id="PF00881">
    <property type="entry name" value="Nitroreductase"/>
    <property type="match status" value="1"/>
</dbReference>
<comment type="caution">
    <text evidence="4">The sequence shown here is derived from an EMBL/GenBank/DDBJ whole genome shotgun (WGS) entry which is preliminary data.</text>
</comment>
<dbReference type="EMBL" id="JAMZDY010000001">
    <property type="protein sequence ID" value="MCP2369457.1"/>
    <property type="molecule type" value="Genomic_DNA"/>
</dbReference>
<dbReference type="InterPro" id="IPR029479">
    <property type="entry name" value="Nitroreductase"/>
</dbReference>
<evidence type="ECO:0000259" key="3">
    <source>
        <dbReference type="Pfam" id="PF00881"/>
    </source>
</evidence>
<evidence type="ECO:0000256" key="2">
    <source>
        <dbReference type="ARBA" id="ARBA00023002"/>
    </source>
</evidence>
<dbReference type="PANTHER" id="PTHR43673">
    <property type="entry name" value="NAD(P)H NITROREDUCTASE YDGI-RELATED"/>
    <property type="match status" value="1"/>
</dbReference>
<evidence type="ECO:0000313" key="5">
    <source>
        <dbReference type="Proteomes" id="UP001139722"/>
    </source>
</evidence>
<sequence>MLDTIKKPLRGPVRRAKRGWLMYAEFLRDYRRYRDSAAPPDDAVTDVVSGVNLEAQLTKDYHRVEKGLSLRQPKQPFGAAVEQRLSMLIPVAGAQAAEAPYLRFAEDAKGALGAWNGGGAVDDDVSPPAMPVPLFGAVEMDRFFATRHSVRDFDESRPVEPATLEEAVRLTTYTPSVCNRQAGRVHAFSGEADAARILAHQNGNAGFRHQVRSVLVVTVERGLFAGATERNQRWVDGGLFAMTLVWALHGLGVSSCMLNWSMTNAQTDALRREAGIPDSEDVICLIAIGYPPEQGFRVARSPRRPIGQVLTVH</sequence>
<dbReference type="RefSeq" id="WP_156997226.1">
    <property type="nucleotide sequence ID" value="NZ_BAAANU010000010.1"/>
</dbReference>